<evidence type="ECO:0000313" key="1">
    <source>
        <dbReference type="EMBL" id="PIT94916.1"/>
    </source>
</evidence>
<reference evidence="2" key="1">
    <citation type="submission" date="2017-09" db="EMBL/GenBank/DDBJ databases">
        <title>Depth-based differentiation of microbial function through sediment-hosted aquifers and enrichment of novel symbionts in the deep terrestrial subsurface.</title>
        <authorList>
            <person name="Probst A.J."/>
            <person name="Ladd B."/>
            <person name="Jarett J.K."/>
            <person name="Geller-Mcgrath D.E."/>
            <person name="Sieber C.M.K."/>
            <person name="Emerson J.B."/>
            <person name="Anantharaman K."/>
            <person name="Thomas B.C."/>
            <person name="Malmstrom R."/>
            <person name="Stieglmeier M."/>
            <person name="Klingl A."/>
            <person name="Woyke T."/>
            <person name="Ryan C.M."/>
            <person name="Banfield J.F."/>
        </authorList>
    </citation>
    <scope>NUCLEOTIDE SEQUENCE [LARGE SCALE GENOMIC DNA]</scope>
</reference>
<organism evidence="1 2">
    <name type="scientific">Candidatus Falkowbacteria bacterium CG10_big_fil_rev_8_21_14_0_10_38_22</name>
    <dbReference type="NCBI Taxonomy" id="1974564"/>
    <lineage>
        <taxon>Bacteria</taxon>
        <taxon>Candidatus Falkowiibacteriota</taxon>
    </lineage>
</organism>
<gene>
    <name evidence="1" type="ORF">COT96_02415</name>
</gene>
<protein>
    <recommendedName>
        <fullName evidence="3">Histidine kinase/HSP90-like ATPase domain-containing protein</fullName>
    </recommendedName>
</protein>
<proteinExistence type="predicted"/>
<accession>A0A2M6WQ98</accession>
<sequence length="196" mass="22221">MDNKIEKMVLIWVKADNNNLPNLNEEFCETRDIFQARLDKMINNLLSKGKISETDIYVLAAIAGEIGNNSFDHNLGSWPDIMGVFFSYGEEDEKLKIALADRGQGLQATLKRVKPELKNDSEALFTAFNERISGRAPEPRGNGLKFVKENIKDKKMHLLFRSGFARAELNDKMTIEETNDNIRGSLAIITYRPLAK</sequence>
<evidence type="ECO:0008006" key="3">
    <source>
        <dbReference type="Google" id="ProtNLM"/>
    </source>
</evidence>
<dbReference type="AlphaFoldDB" id="A0A2M6WQ98"/>
<dbReference type="EMBL" id="PFAO01000059">
    <property type="protein sequence ID" value="PIT94916.1"/>
    <property type="molecule type" value="Genomic_DNA"/>
</dbReference>
<name>A0A2M6WQ98_9BACT</name>
<evidence type="ECO:0000313" key="2">
    <source>
        <dbReference type="Proteomes" id="UP000228964"/>
    </source>
</evidence>
<dbReference type="Proteomes" id="UP000228964">
    <property type="component" value="Unassembled WGS sequence"/>
</dbReference>
<comment type="caution">
    <text evidence="1">The sequence shown here is derived from an EMBL/GenBank/DDBJ whole genome shotgun (WGS) entry which is preliminary data.</text>
</comment>